<evidence type="ECO:0000313" key="3">
    <source>
        <dbReference type="Proteomes" id="UP000271087"/>
    </source>
</evidence>
<feature type="compositionally biased region" description="Basic and acidic residues" evidence="1">
    <location>
        <begin position="23"/>
        <end position="47"/>
    </location>
</feature>
<keyword evidence="3" id="KW-1185">Reference proteome</keyword>
<protein>
    <submittedName>
        <fullName evidence="2">Uncharacterized protein</fullName>
    </submittedName>
</protein>
<organism evidence="2 3">
    <name type="scientific">Onchocerca ochengi</name>
    <name type="common">Filarial nematode worm</name>
    <dbReference type="NCBI Taxonomy" id="42157"/>
    <lineage>
        <taxon>Eukaryota</taxon>
        <taxon>Metazoa</taxon>
        <taxon>Ecdysozoa</taxon>
        <taxon>Nematoda</taxon>
        <taxon>Chromadorea</taxon>
        <taxon>Rhabditida</taxon>
        <taxon>Spirurina</taxon>
        <taxon>Spiruromorpha</taxon>
        <taxon>Filarioidea</taxon>
        <taxon>Onchocercidae</taxon>
        <taxon>Onchocerca</taxon>
    </lineage>
</organism>
<feature type="non-terminal residue" evidence="2">
    <location>
        <position position="1"/>
    </location>
</feature>
<sequence length="83" mass="9469">LEGAQLRAHRSCSAASDLLHSQQNERDRLKVAERHQRETENQTKHDSVFSNHAGFKFNGETKGMCCVSRKIKLPQLEELPEPL</sequence>
<gene>
    <name evidence="2" type="ORF">NOO_LOCUS4571</name>
</gene>
<evidence type="ECO:0000313" key="2">
    <source>
        <dbReference type="EMBL" id="VDK73617.1"/>
    </source>
</evidence>
<accession>A0A3P6SMP8</accession>
<name>A0A3P6SMP8_ONCOC</name>
<feature type="region of interest" description="Disordered" evidence="1">
    <location>
        <begin position="1"/>
        <end position="53"/>
    </location>
</feature>
<reference evidence="2 3" key="1">
    <citation type="submission" date="2018-08" db="EMBL/GenBank/DDBJ databases">
        <authorList>
            <person name="Laetsch R D."/>
            <person name="Stevens L."/>
            <person name="Kumar S."/>
            <person name="Blaxter L. M."/>
        </authorList>
    </citation>
    <scope>NUCLEOTIDE SEQUENCE [LARGE SCALE GENOMIC DNA]</scope>
</reference>
<evidence type="ECO:0000256" key="1">
    <source>
        <dbReference type="SAM" id="MobiDB-lite"/>
    </source>
</evidence>
<dbReference type="AlphaFoldDB" id="A0A3P6SMP8"/>
<dbReference type="EMBL" id="UYRW01001058">
    <property type="protein sequence ID" value="VDK73617.1"/>
    <property type="molecule type" value="Genomic_DNA"/>
</dbReference>
<dbReference type="Proteomes" id="UP000271087">
    <property type="component" value="Unassembled WGS sequence"/>
</dbReference>
<proteinExistence type="predicted"/>